<dbReference type="PANTHER" id="PTHR28259:SF1">
    <property type="entry name" value="FLUORIDE EXPORT PROTEIN 1-RELATED"/>
    <property type="match status" value="1"/>
</dbReference>
<dbReference type="Proteomes" id="UP000444980">
    <property type="component" value="Unassembled WGS sequence"/>
</dbReference>
<comment type="catalytic activity">
    <reaction evidence="8">
        <text>fluoride(in) = fluoride(out)</text>
        <dbReference type="Rhea" id="RHEA:76159"/>
        <dbReference type="ChEBI" id="CHEBI:17051"/>
    </reaction>
    <physiologicalReaction direction="left-to-right" evidence="8">
        <dbReference type="Rhea" id="RHEA:76160"/>
    </physiologicalReaction>
</comment>
<sequence length="126" mass="12628">MSTWAVAACAAGGAGAVLRYAIDATVKARVRTDLPIATIAINVVGSALLGFFTGLVTFGAPGTLTLVLGTGFCGGFTTFSTASFETVALARRGEHVLALVTAAGTWIAALAACGVGFAVSWFLVGR</sequence>
<evidence type="ECO:0000256" key="10">
    <source>
        <dbReference type="HAMAP-Rule" id="MF_00454"/>
    </source>
</evidence>
<comment type="caution">
    <text evidence="11">The sequence shown here is derived from an EMBL/GenBank/DDBJ whole genome shotgun (WGS) entry which is preliminary data.</text>
</comment>
<proteinExistence type="inferred from homology"/>
<feature type="transmembrane region" description="Helical" evidence="10">
    <location>
        <begin position="63"/>
        <end position="84"/>
    </location>
</feature>
<keyword evidence="5 10" id="KW-0472">Membrane</keyword>
<evidence type="ECO:0000256" key="4">
    <source>
        <dbReference type="ARBA" id="ARBA00022989"/>
    </source>
</evidence>
<dbReference type="GO" id="GO:0140114">
    <property type="term" value="P:cellular detoxification of fluoride"/>
    <property type="evidence" value="ECO:0007669"/>
    <property type="project" value="UniProtKB-UniRule"/>
</dbReference>
<comment type="subcellular location">
    <subcellularLocation>
        <location evidence="1 10">Cell membrane</location>
        <topology evidence="1 10">Multi-pass membrane protein</topology>
    </subcellularLocation>
</comment>
<evidence type="ECO:0000256" key="1">
    <source>
        <dbReference type="ARBA" id="ARBA00004651"/>
    </source>
</evidence>
<name>A0A7M3SUG2_9ACTN</name>
<comment type="activity regulation">
    <text evidence="10">Na(+) is not transported, but it plays an essential structural role and its presence is essential for fluoride channel function.</text>
</comment>
<accession>A0A7M3SUG2</accession>
<evidence type="ECO:0000256" key="3">
    <source>
        <dbReference type="ARBA" id="ARBA00022692"/>
    </source>
</evidence>
<dbReference type="OrthoDB" id="5148600at2"/>
<evidence type="ECO:0000256" key="5">
    <source>
        <dbReference type="ARBA" id="ARBA00023136"/>
    </source>
</evidence>
<dbReference type="RefSeq" id="WP_161925780.1">
    <property type="nucleotide sequence ID" value="NZ_BJOU01000001.1"/>
</dbReference>
<dbReference type="HAMAP" id="MF_00454">
    <property type="entry name" value="FluC"/>
    <property type="match status" value="1"/>
</dbReference>
<keyword evidence="12" id="KW-1185">Reference proteome</keyword>
<keyword evidence="10" id="KW-0915">Sodium</keyword>
<evidence type="ECO:0000313" key="11">
    <source>
        <dbReference type="EMBL" id="GED96286.1"/>
    </source>
</evidence>
<feature type="transmembrane region" description="Helical" evidence="10">
    <location>
        <begin position="35"/>
        <end position="56"/>
    </location>
</feature>
<keyword evidence="2 10" id="KW-1003">Cell membrane</keyword>
<dbReference type="Pfam" id="PF02537">
    <property type="entry name" value="CRCB"/>
    <property type="match status" value="1"/>
</dbReference>
<evidence type="ECO:0000256" key="2">
    <source>
        <dbReference type="ARBA" id="ARBA00022475"/>
    </source>
</evidence>
<feature type="binding site" evidence="10">
    <location>
        <position position="74"/>
    </location>
    <ligand>
        <name>Na(+)</name>
        <dbReference type="ChEBI" id="CHEBI:29101"/>
        <note>structural</note>
    </ligand>
</feature>
<keyword evidence="10" id="KW-0406">Ion transport</keyword>
<keyword evidence="3 10" id="KW-0812">Transmembrane</keyword>
<evidence type="ECO:0000256" key="8">
    <source>
        <dbReference type="ARBA" id="ARBA00035585"/>
    </source>
</evidence>
<dbReference type="PANTHER" id="PTHR28259">
    <property type="entry name" value="FLUORIDE EXPORT PROTEIN 1-RELATED"/>
    <property type="match status" value="1"/>
</dbReference>
<evidence type="ECO:0000313" key="12">
    <source>
        <dbReference type="Proteomes" id="UP000444980"/>
    </source>
</evidence>
<reference evidence="12" key="1">
    <citation type="submission" date="2019-06" db="EMBL/GenBank/DDBJ databases">
        <title>Gordonia isolated from sludge of a wastewater treatment plant.</title>
        <authorList>
            <person name="Tamura T."/>
            <person name="Aoyama K."/>
            <person name="Kang Y."/>
            <person name="Saito S."/>
            <person name="Akiyama N."/>
            <person name="Yazawa K."/>
            <person name="Gonoi T."/>
            <person name="Mikami Y."/>
        </authorList>
    </citation>
    <scope>NUCLEOTIDE SEQUENCE [LARGE SCALE GENOMIC DNA]</scope>
    <source>
        <strain evidence="12">NBRC 107697</strain>
    </source>
</reference>
<feature type="transmembrane region" description="Helical" evidence="10">
    <location>
        <begin position="96"/>
        <end position="124"/>
    </location>
</feature>
<organism evidence="11 12">
    <name type="scientific">Gordonia crocea</name>
    <dbReference type="NCBI Taxonomy" id="589162"/>
    <lineage>
        <taxon>Bacteria</taxon>
        <taxon>Bacillati</taxon>
        <taxon>Actinomycetota</taxon>
        <taxon>Actinomycetes</taxon>
        <taxon>Mycobacteriales</taxon>
        <taxon>Gordoniaceae</taxon>
        <taxon>Gordonia</taxon>
    </lineage>
</organism>
<comment type="function">
    <text evidence="9 10">Fluoride-specific ion channel. Important for reducing fluoride concentration in the cell, thus reducing its toxicity.</text>
</comment>
<dbReference type="InterPro" id="IPR003691">
    <property type="entry name" value="FluC"/>
</dbReference>
<keyword evidence="6 10" id="KW-0407">Ion channel</keyword>
<feature type="binding site" evidence="10">
    <location>
        <position position="77"/>
    </location>
    <ligand>
        <name>Na(+)</name>
        <dbReference type="ChEBI" id="CHEBI:29101"/>
        <note>structural</note>
    </ligand>
</feature>
<dbReference type="AlphaFoldDB" id="A0A7M3SUG2"/>
<dbReference type="GO" id="GO:0005886">
    <property type="term" value="C:plasma membrane"/>
    <property type="evidence" value="ECO:0007669"/>
    <property type="project" value="UniProtKB-SubCell"/>
</dbReference>
<comment type="similarity">
    <text evidence="7 10">Belongs to the fluoride channel Fluc/FEX (TC 1.A.43) family.</text>
</comment>
<keyword evidence="4 10" id="KW-1133">Transmembrane helix</keyword>
<evidence type="ECO:0000256" key="6">
    <source>
        <dbReference type="ARBA" id="ARBA00023303"/>
    </source>
</evidence>
<evidence type="ECO:0000256" key="9">
    <source>
        <dbReference type="ARBA" id="ARBA00049940"/>
    </source>
</evidence>
<gene>
    <name evidence="10 11" type="primary">crcB</name>
    <name evidence="10" type="synonym">fluC</name>
    <name evidence="11" type="ORF">nbrc107697_03250</name>
</gene>
<keyword evidence="10" id="KW-0479">Metal-binding</keyword>
<protein>
    <recommendedName>
        <fullName evidence="10">Fluoride-specific ion channel FluC</fullName>
    </recommendedName>
</protein>
<dbReference type="EMBL" id="BJOU01000001">
    <property type="protein sequence ID" value="GED96286.1"/>
    <property type="molecule type" value="Genomic_DNA"/>
</dbReference>
<dbReference type="GO" id="GO:0062054">
    <property type="term" value="F:fluoride channel activity"/>
    <property type="evidence" value="ECO:0007669"/>
    <property type="project" value="UniProtKB-UniRule"/>
</dbReference>
<keyword evidence="10" id="KW-0813">Transport</keyword>
<evidence type="ECO:0000256" key="7">
    <source>
        <dbReference type="ARBA" id="ARBA00035120"/>
    </source>
</evidence>
<dbReference type="GO" id="GO:0046872">
    <property type="term" value="F:metal ion binding"/>
    <property type="evidence" value="ECO:0007669"/>
    <property type="project" value="UniProtKB-KW"/>
</dbReference>